<dbReference type="PANTHER" id="PTHR31973">
    <property type="entry name" value="POLYPROTEIN, PUTATIVE-RELATED"/>
    <property type="match status" value="1"/>
</dbReference>
<evidence type="ECO:0000313" key="3">
    <source>
        <dbReference type="Proteomes" id="UP001151760"/>
    </source>
</evidence>
<dbReference type="PANTHER" id="PTHR31973:SF185">
    <property type="entry name" value="TRANSPOSASE, MUDR, PLANT, MULE TRANSPOSASE DOMAIN-CONTAINING PROTEIN"/>
    <property type="match status" value="1"/>
</dbReference>
<dbReference type="Proteomes" id="UP001151760">
    <property type="component" value="Unassembled WGS sequence"/>
</dbReference>
<proteinExistence type="predicted"/>
<dbReference type="EMBL" id="BQNB010009477">
    <property type="protein sequence ID" value="GJS64074.1"/>
    <property type="molecule type" value="Genomic_DNA"/>
</dbReference>
<reference evidence="2" key="1">
    <citation type="journal article" date="2022" name="Int. J. Mol. Sci.">
        <title>Draft Genome of Tanacetum Coccineum: Genomic Comparison of Closely Related Tanacetum-Family Plants.</title>
        <authorList>
            <person name="Yamashiro T."/>
            <person name="Shiraishi A."/>
            <person name="Nakayama K."/>
            <person name="Satake H."/>
        </authorList>
    </citation>
    <scope>NUCLEOTIDE SEQUENCE</scope>
</reference>
<sequence length="306" mass="35458">MYDNMSYSMLHEKMKKKFKLESNDRINLSVKLPSLDSMIDITDNEKIRGSPYESFEMLPYYLHNLERKNEGTVTRIKTDEEGVFEMLFIALGASIRTFVNHLRPLLIIDATHLKGQYKGTNLVAVGMDGNNQIMPIAFGICKGETGPCWSWWMSVLKEFIGDNPNLLFISNRHPAIALAVRNEFPLAFHAVCFRHLMMNISLKNKKTKGLYWKICKAYTLEEFTSNIDILNAVQPGAYHKLIEVGPQRWSRAHCPLIRYNYMTSNSVESVNACTVYKRKLPITMLTETYREMLQKWYFKCREVASI</sequence>
<protein>
    <submittedName>
        <fullName evidence="2">Transposase, MuDR, MULE transposase domain protein</fullName>
    </submittedName>
</protein>
<dbReference type="InterPro" id="IPR018289">
    <property type="entry name" value="MULE_transposase_dom"/>
</dbReference>
<name>A0ABQ4XFM3_9ASTR</name>
<accession>A0ABQ4XFM3</accession>
<keyword evidence="3" id="KW-1185">Reference proteome</keyword>
<dbReference type="Pfam" id="PF10551">
    <property type="entry name" value="MULE"/>
    <property type="match status" value="1"/>
</dbReference>
<evidence type="ECO:0000313" key="2">
    <source>
        <dbReference type="EMBL" id="GJS64074.1"/>
    </source>
</evidence>
<reference evidence="2" key="2">
    <citation type="submission" date="2022-01" db="EMBL/GenBank/DDBJ databases">
        <authorList>
            <person name="Yamashiro T."/>
            <person name="Shiraishi A."/>
            <person name="Satake H."/>
            <person name="Nakayama K."/>
        </authorList>
    </citation>
    <scope>NUCLEOTIDE SEQUENCE</scope>
</reference>
<comment type="caution">
    <text evidence="2">The sequence shown here is derived from an EMBL/GenBank/DDBJ whole genome shotgun (WGS) entry which is preliminary data.</text>
</comment>
<feature type="domain" description="MULE transposase" evidence="1">
    <location>
        <begin position="106"/>
        <end position="199"/>
    </location>
</feature>
<evidence type="ECO:0000259" key="1">
    <source>
        <dbReference type="Pfam" id="PF10551"/>
    </source>
</evidence>
<gene>
    <name evidence="2" type="ORF">Tco_0678638</name>
</gene>
<organism evidence="2 3">
    <name type="scientific">Tanacetum coccineum</name>
    <dbReference type="NCBI Taxonomy" id="301880"/>
    <lineage>
        <taxon>Eukaryota</taxon>
        <taxon>Viridiplantae</taxon>
        <taxon>Streptophyta</taxon>
        <taxon>Embryophyta</taxon>
        <taxon>Tracheophyta</taxon>
        <taxon>Spermatophyta</taxon>
        <taxon>Magnoliopsida</taxon>
        <taxon>eudicotyledons</taxon>
        <taxon>Gunneridae</taxon>
        <taxon>Pentapetalae</taxon>
        <taxon>asterids</taxon>
        <taxon>campanulids</taxon>
        <taxon>Asterales</taxon>
        <taxon>Asteraceae</taxon>
        <taxon>Asteroideae</taxon>
        <taxon>Anthemideae</taxon>
        <taxon>Anthemidinae</taxon>
        <taxon>Tanacetum</taxon>
    </lineage>
</organism>